<feature type="domain" description="HTH tetR-type" evidence="5">
    <location>
        <begin position="19"/>
        <end position="79"/>
    </location>
</feature>
<dbReference type="GO" id="GO:0000976">
    <property type="term" value="F:transcription cis-regulatory region binding"/>
    <property type="evidence" value="ECO:0007669"/>
    <property type="project" value="TreeGrafter"/>
</dbReference>
<dbReference type="InterPro" id="IPR036271">
    <property type="entry name" value="Tet_transcr_reg_TetR-rel_C_sf"/>
</dbReference>
<evidence type="ECO:0000256" key="1">
    <source>
        <dbReference type="ARBA" id="ARBA00023015"/>
    </source>
</evidence>
<comment type="caution">
    <text evidence="6">The sequence shown here is derived from an EMBL/GenBank/DDBJ whole genome shotgun (WGS) entry which is preliminary data.</text>
</comment>
<dbReference type="Proteomes" id="UP001165136">
    <property type="component" value="Unassembled WGS sequence"/>
</dbReference>
<dbReference type="PROSITE" id="PS50977">
    <property type="entry name" value="HTH_TETR_2"/>
    <property type="match status" value="1"/>
</dbReference>
<keyword evidence="7" id="KW-1185">Reference proteome</keyword>
<evidence type="ECO:0000259" key="5">
    <source>
        <dbReference type="PROSITE" id="PS50977"/>
    </source>
</evidence>
<dbReference type="PRINTS" id="PR00455">
    <property type="entry name" value="HTHTETR"/>
</dbReference>
<dbReference type="FunFam" id="1.10.10.60:FF:000141">
    <property type="entry name" value="TetR family transcriptional regulator"/>
    <property type="match status" value="1"/>
</dbReference>
<dbReference type="InterPro" id="IPR023772">
    <property type="entry name" value="DNA-bd_HTH_TetR-type_CS"/>
</dbReference>
<dbReference type="Pfam" id="PF00440">
    <property type="entry name" value="TetR_N"/>
    <property type="match status" value="1"/>
</dbReference>
<evidence type="ECO:0000313" key="7">
    <source>
        <dbReference type="Proteomes" id="UP001165136"/>
    </source>
</evidence>
<dbReference type="PANTHER" id="PTHR30055:SF234">
    <property type="entry name" value="HTH-TYPE TRANSCRIPTIONAL REGULATOR BETI"/>
    <property type="match status" value="1"/>
</dbReference>
<dbReference type="EMBL" id="BSTI01000008">
    <property type="protein sequence ID" value="GLY67246.1"/>
    <property type="molecule type" value="Genomic_DNA"/>
</dbReference>
<keyword evidence="3" id="KW-0804">Transcription</keyword>
<keyword evidence="1" id="KW-0805">Transcription regulation</keyword>
<gene>
    <name evidence="6" type="ORF">Atai01_38650</name>
</gene>
<dbReference type="SUPFAM" id="SSF46689">
    <property type="entry name" value="Homeodomain-like"/>
    <property type="match status" value="1"/>
</dbReference>
<evidence type="ECO:0000256" key="2">
    <source>
        <dbReference type="ARBA" id="ARBA00023125"/>
    </source>
</evidence>
<evidence type="ECO:0000256" key="3">
    <source>
        <dbReference type="ARBA" id="ARBA00023163"/>
    </source>
</evidence>
<organism evidence="6 7">
    <name type="scientific">Amycolatopsis taiwanensis</name>
    <dbReference type="NCBI Taxonomy" id="342230"/>
    <lineage>
        <taxon>Bacteria</taxon>
        <taxon>Bacillati</taxon>
        <taxon>Actinomycetota</taxon>
        <taxon>Actinomycetes</taxon>
        <taxon>Pseudonocardiales</taxon>
        <taxon>Pseudonocardiaceae</taxon>
        <taxon>Amycolatopsis</taxon>
    </lineage>
</organism>
<proteinExistence type="predicted"/>
<dbReference type="AlphaFoldDB" id="A0A9W6R1Y6"/>
<accession>A0A9W6R1Y6</accession>
<dbReference type="InterPro" id="IPR001647">
    <property type="entry name" value="HTH_TetR"/>
</dbReference>
<dbReference type="PANTHER" id="PTHR30055">
    <property type="entry name" value="HTH-TYPE TRANSCRIPTIONAL REGULATOR RUTR"/>
    <property type="match status" value="1"/>
</dbReference>
<dbReference type="GO" id="GO:0003700">
    <property type="term" value="F:DNA-binding transcription factor activity"/>
    <property type="evidence" value="ECO:0007669"/>
    <property type="project" value="TreeGrafter"/>
</dbReference>
<keyword evidence="2 4" id="KW-0238">DNA-binding</keyword>
<dbReference type="InterPro" id="IPR050109">
    <property type="entry name" value="HTH-type_TetR-like_transc_reg"/>
</dbReference>
<protein>
    <recommendedName>
        <fullName evidence="5">HTH tetR-type domain-containing protein</fullName>
    </recommendedName>
</protein>
<dbReference type="SUPFAM" id="SSF48498">
    <property type="entry name" value="Tetracyclin repressor-like, C-terminal domain"/>
    <property type="match status" value="1"/>
</dbReference>
<dbReference type="Gene3D" id="1.10.357.10">
    <property type="entry name" value="Tetracycline Repressor, domain 2"/>
    <property type="match status" value="1"/>
</dbReference>
<evidence type="ECO:0000313" key="6">
    <source>
        <dbReference type="EMBL" id="GLY67246.1"/>
    </source>
</evidence>
<reference evidence="6" key="1">
    <citation type="submission" date="2023-03" db="EMBL/GenBank/DDBJ databases">
        <title>Amycolatopsis taiwanensis NBRC 103393.</title>
        <authorList>
            <person name="Ichikawa N."/>
            <person name="Sato H."/>
            <person name="Tonouchi N."/>
        </authorList>
    </citation>
    <scope>NUCLEOTIDE SEQUENCE</scope>
    <source>
        <strain evidence="6">NBRC 103393</strain>
    </source>
</reference>
<sequence>MGGVRQRTGQAGRKLMRRDDRRAQILGCAITLFARRGFRESSLDDIAAEAGITRAVVYRHFDSKEDLYRAALDDARTAVRAEIGADVGVGPGSVEGLVRAAQRDPDRFRMLFANARHEPEFVAYYEEFDDRSAQFVRDALPEGFATGEATEWFSRLIPRLMFEAILTWLDHGQPVPPDTLADMLRASSQGMTARLGKSHRSQVAGRD</sequence>
<dbReference type="GO" id="GO:0045892">
    <property type="term" value="P:negative regulation of DNA-templated transcription"/>
    <property type="evidence" value="ECO:0007669"/>
    <property type="project" value="UniProtKB-ARBA"/>
</dbReference>
<feature type="DNA-binding region" description="H-T-H motif" evidence="4">
    <location>
        <begin position="42"/>
        <end position="61"/>
    </location>
</feature>
<dbReference type="PROSITE" id="PS01081">
    <property type="entry name" value="HTH_TETR_1"/>
    <property type="match status" value="1"/>
</dbReference>
<dbReference type="InterPro" id="IPR009057">
    <property type="entry name" value="Homeodomain-like_sf"/>
</dbReference>
<evidence type="ECO:0000256" key="4">
    <source>
        <dbReference type="PROSITE-ProRule" id="PRU00335"/>
    </source>
</evidence>
<name>A0A9W6R1Y6_9PSEU</name>